<dbReference type="SUPFAM" id="SSF46785">
    <property type="entry name" value="Winged helix' DNA-binding domain"/>
    <property type="match status" value="1"/>
</dbReference>
<dbReference type="Proteomes" id="UP000028630">
    <property type="component" value="Unassembled WGS sequence"/>
</dbReference>
<organism evidence="2 3">
    <name type="scientific">Trabulsiella guamensis ATCC 49490</name>
    <dbReference type="NCBI Taxonomy" id="1005994"/>
    <lineage>
        <taxon>Bacteria</taxon>
        <taxon>Pseudomonadati</taxon>
        <taxon>Pseudomonadota</taxon>
        <taxon>Gammaproteobacteria</taxon>
        <taxon>Enterobacterales</taxon>
        <taxon>Enterobacteriaceae</taxon>
        <taxon>Trabulsiella</taxon>
    </lineage>
</organism>
<evidence type="ECO:0000313" key="2">
    <source>
        <dbReference type="EMBL" id="KFB98045.1"/>
    </source>
</evidence>
<gene>
    <name evidence="2" type="ORF">GTGU_04573</name>
</gene>
<name>A0A084ZKQ1_9ENTR</name>
<dbReference type="RefSeq" id="WP_245609637.1">
    <property type="nucleotide sequence ID" value="NZ_JMTB01000128.1"/>
</dbReference>
<accession>A0A084ZKQ1</accession>
<dbReference type="InterPro" id="IPR036388">
    <property type="entry name" value="WH-like_DNA-bd_sf"/>
</dbReference>
<dbReference type="eggNOG" id="COG0583">
    <property type="taxonomic scope" value="Bacteria"/>
</dbReference>
<comment type="caution">
    <text evidence="2">The sequence shown here is derived from an EMBL/GenBank/DDBJ whole genome shotgun (WGS) entry which is preliminary data.</text>
</comment>
<dbReference type="Pfam" id="PF00126">
    <property type="entry name" value="HTH_1"/>
    <property type="match status" value="1"/>
</dbReference>
<dbReference type="InterPro" id="IPR036390">
    <property type="entry name" value="WH_DNA-bd_sf"/>
</dbReference>
<evidence type="ECO:0000313" key="3">
    <source>
        <dbReference type="Proteomes" id="UP000028630"/>
    </source>
</evidence>
<reference evidence="3" key="1">
    <citation type="submission" date="2014-05" db="EMBL/GenBank/DDBJ databases">
        <title>ATOL: Assembling a taxonomically balanced genome-scale reconstruction of the evolutionary history of the Enterobacteriaceae.</title>
        <authorList>
            <person name="Plunkett G. III"/>
            <person name="Neeno-Eckwall E.C."/>
            <person name="Glasner J.D."/>
            <person name="Perna N.T."/>
        </authorList>
    </citation>
    <scope>NUCLEOTIDE SEQUENCE [LARGE SCALE GENOMIC DNA]</scope>
    <source>
        <strain evidence="3">ATCC 49490</strain>
    </source>
</reference>
<dbReference type="GO" id="GO:0003700">
    <property type="term" value="F:DNA-binding transcription factor activity"/>
    <property type="evidence" value="ECO:0007669"/>
    <property type="project" value="InterPro"/>
</dbReference>
<dbReference type="InterPro" id="IPR000847">
    <property type="entry name" value="LysR_HTH_N"/>
</dbReference>
<protein>
    <submittedName>
        <fullName evidence="2">Putative regulator</fullName>
    </submittedName>
</protein>
<feature type="domain" description="HTH lysR-type" evidence="1">
    <location>
        <begin position="4"/>
        <end position="44"/>
    </location>
</feature>
<sequence>MSRVTLNDLQAVLTIARRGTFRAAAIDLDMSTTALSHTIARLEA</sequence>
<evidence type="ECO:0000259" key="1">
    <source>
        <dbReference type="PROSITE" id="PS50931"/>
    </source>
</evidence>
<dbReference type="Gene3D" id="1.10.10.10">
    <property type="entry name" value="Winged helix-like DNA-binding domain superfamily/Winged helix DNA-binding domain"/>
    <property type="match status" value="1"/>
</dbReference>
<dbReference type="AlphaFoldDB" id="A0A084ZKQ1"/>
<dbReference type="EMBL" id="JMTB01000128">
    <property type="protein sequence ID" value="KFB98045.1"/>
    <property type="molecule type" value="Genomic_DNA"/>
</dbReference>
<proteinExistence type="predicted"/>
<keyword evidence="3" id="KW-1185">Reference proteome</keyword>
<dbReference type="PROSITE" id="PS50931">
    <property type="entry name" value="HTH_LYSR"/>
    <property type="match status" value="1"/>
</dbReference>